<gene>
    <name evidence="1" type="ORF">ACFQO6_20255</name>
</gene>
<dbReference type="Proteomes" id="UP001596524">
    <property type="component" value="Unassembled WGS sequence"/>
</dbReference>
<accession>A0ABW2N6G4</accession>
<name>A0ABW2N6G4_9ACTN</name>
<dbReference type="SUPFAM" id="SSF103025">
    <property type="entry name" value="Folate-binding domain"/>
    <property type="match status" value="1"/>
</dbReference>
<evidence type="ECO:0000313" key="2">
    <source>
        <dbReference type="Proteomes" id="UP001596524"/>
    </source>
</evidence>
<dbReference type="EMBL" id="JBHTCH010000025">
    <property type="protein sequence ID" value="MFC7362613.1"/>
    <property type="molecule type" value="Genomic_DNA"/>
</dbReference>
<reference evidence="2" key="1">
    <citation type="journal article" date="2019" name="Int. J. Syst. Evol. Microbiol.">
        <title>The Global Catalogue of Microorganisms (GCM) 10K type strain sequencing project: providing services to taxonomists for standard genome sequencing and annotation.</title>
        <authorList>
            <consortium name="The Broad Institute Genomics Platform"/>
            <consortium name="The Broad Institute Genome Sequencing Center for Infectious Disease"/>
            <person name="Wu L."/>
            <person name="Ma J."/>
        </authorList>
    </citation>
    <scope>NUCLEOTIDE SEQUENCE [LARGE SCALE GENOMIC DNA]</scope>
    <source>
        <strain evidence="2">FCH27</strain>
    </source>
</reference>
<dbReference type="RefSeq" id="WP_255888966.1">
    <property type="nucleotide sequence ID" value="NZ_JAFMZM010000001.1"/>
</dbReference>
<organism evidence="1 2">
    <name type="scientific">Nocardioides astragali</name>
    <dbReference type="NCBI Taxonomy" id="1776736"/>
    <lineage>
        <taxon>Bacteria</taxon>
        <taxon>Bacillati</taxon>
        <taxon>Actinomycetota</taxon>
        <taxon>Actinomycetes</taxon>
        <taxon>Propionibacteriales</taxon>
        <taxon>Nocardioidaceae</taxon>
        <taxon>Nocardioides</taxon>
    </lineage>
</organism>
<proteinExistence type="predicted"/>
<evidence type="ECO:0000313" key="1">
    <source>
        <dbReference type="EMBL" id="MFC7362613.1"/>
    </source>
</evidence>
<keyword evidence="2" id="KW-1185">Reference proteome</keyword>
<sequence length="212" mass="22502">MADLTTLQGLRRSPLHDMAAELRGGPVPGERAVRLLEWPYLTMVSLRVEPGSDTARRIEGVLGTGLPERCGDVTGEGAHSVLWLGPDEWLVVSQTAPESLVASLRSATVDGRAQVVDISANRTVIEVSGRAARAVLDKGCPADLHPRAFADNTAITTSLARVPVLLWKIDAHTFRVMPRASLAQYVAAWLLDAALEFASPLPAGQAPAAEGA</sequence>
<dbReference type="Gene3D" id="3.30.70.1520">
    <property type="entry name" value="Heterotetrameric sarcosine oxidase"/>
    <property type="match status" value="1"/>
</dbReference>
<dbReference type="Pfam" id="PF04268">
    <property type="entry name" value="SoxG"/>
    <property type="match status" value="1"/>
</dbReference>
<comment type="caution">
    <text evidence="1">The sequence shown here is derived from an EMBL/GenBank/DDBJ whole genome shotgun (WGS) entry which is preliminary data.</text>
</comment>
<dbReference type="InterPro" id="IPR027266">
    <property type="entry name" value="TrmE/GcvT-like"/>
</dbReference>
<protein>
    <submittedName>
        <fullName evidence="1">Sarcosine oxidase subunit gamma</fullName>
    </submittedName>
</protein>
<dbReference type="Gene3D" id="3.30.1360.120">
    <property type="entry name" value="Probable tRNA modification gtpase trme, domain 1"/>
    <property type="match status" value="1"/>
</dbReference>
<dbReference type="InterPro" id="IPR007375">
    <property type="entry name" value="SoxG"/>
</dbReference>